<proteinExistence type="predicted"/>
<keyword evidence="2" id="KW-1185">Reference proteome</keyword>
<reference evidence="1 2" key="1">
    <citation type="submission" date="2020-08" db="EMBL/GenBank/DDBJ databases">
        <title>Genomic Encyclopedia of Type Strains, Phase IV (KMG-IV): sequencing the most valuable type-strain genomes for metagenomic binning, comparative biology and taxonomic classification.</title>
        <authorList>
            <person name="Goeker M."/>
        </authorList>
    </citation>
    <scope>NUCLEOTIDE SEQUENCE [LARGE SCALE GENOMIC DNA]</scope>
    <source>
        <strain evidence="1 2">DSM 29853</strain>
    </source>
</reference>
<evidence type="ECO:0000313" key="1">
    <source>
        <dbReference type="EMBL" id="MBB4066783.1"/>
    </source>
</evidence>
<evidence type="ECO:0000313" key="2">
    <source>
        <dbReference type="Proteomes" id="UP000528286"/>
    </source>
</evidence>
<name>A0A7W6JAC7_9HYPH</name>
<dbReference type="Proteomes" id="UP000528286">
    <property type="component" value="Unassembled WGS sequence"/>
</dbReference>
<accession>A0A7W6JAC7</accession>
<sequence length="81" mass="8772">MRCEPANTIITKFKGLKPLAEVTDVSVHTVMRWRMPKEKGGTGGVVPHWHIPAILAAARERDIDVGPLDFAPVIDAGSEVA</sequence>
<comment type="caution">
    <text evidence="1">The sequence shown here is derived from an EMBL/GenBank/DDBJ whole genome shotgun (WGS) entry which is preliminary data.</text>
</comment>
<organism evidence="1 2">
    <name type="scientific">Gellertiella hungarica</name>
    <dbReference type="NCBI Taxonomy" id="1572859"/>
    <lineage>
        <taxon>Bacteria</taxon>
        <taxon>Pseudomonadati</taxon>
        <taxon>Pseudomonadota</taxon>
        <taxon>Alphaproteobacteria</taxon>
        <taxon>Hyphomicrobiales</taxon>
        <taxon>Rhizobiaceae</taxon>
        <taxon>Gellertiella</taxon>
    </lineage>
</organism>
<protein>
    <submittedName>
        <fullName evidence="1">Uncharacterized protein</fullName>
    </submittedName>
</protein>
<dbReference type="AlphaFoldDB" id="A0A7W6JAC7"/>
<dbReference type="EMBL" id="JACIEZ010000011">
    <property type="protein sequence ID" value="MBB4066783.1"/>
    <property type="molecule type" value="Genomic_DNA"/>
</dbReference>
<gene>
    <name evidence="1" type="ORF">GGR23_004001</name>
</gene>